<dbReference type="InterPro" id="IPR043128">
    <property type="entry name" value="Rev_trsase/Diguanyl_cyclase"/>
</dbReference>
<feature type="transmembrane region" description="Helical" evidence="1">
    <location>
        <begin position="146"/>
        <end position="166"/>
    </location>
</feature>
<dbReference type="RefSeq" id="WP_404318724.1">
    <property type="nucleotide sequence ID" value="NZ_JAUIYO010000017.1"/>
</dbReference>
<dbReference type="InterPro" id="IPR050706">
    <property type="entry name" value="Cyclic-di-GMP_PDE-like"/>
</dbReference>
<dbReference type="SMART" id="SM00267">
    <property type="entry name" value="GGDEF"/>
    <property type="match status" value="1"/>
</dbReference>
<evidence type="ECO:0000259" key="3">
    <source>
        <dbReference type="PROSITE" id="PS50887"/>
    </source>
</evidence>
<dbReference type="CDD" id="cd01949">
    <property type="entry name" value="GGDEF"/>
    <property type="match status" value="1"/>
</dbReference>
<feature type="transmembrane region" description="Helical" evidence="1">
    <location>
        <begin position="44"/>
        <end position="67"/>
    </location>
</feature>
<feature type="domain" description="EAL" evidence="2">
    <location>
        <begin position="458"/>
        <end position="711"/>
    </location>
</feature>
<evidence type="ECO:0000313" key="5">
    <source>
        <dbReference type="Proteomes" id="UP001619911"/>
    </source>
</evidence>
<dbReference type="InterPro" id="IPR029787">
    <property type="entry name" value="Nucleotide_cyclase"/>
</dbReference>
<keyword evidence="5" id="KW-1185">Reference proteome</keyword>
<dbReference type="PANTHER" id="PTHR33121">
    <property type="entry name" value="CYCLIC DI-GMP PHOSPHODIESTERASE PDEF"/>
    <property type="match status" value="1"/>
</dbReference>
<dbReference type="InterPro" id="IPR033425">
    <property type="entry name" value="MASE3"/>
</dbReference>
<dbReference type="EMBL" id="JAUIYO010000017">
    <property type="protein sequence ID" value="MFK2826936.1"/>
    <property type="molecule type" value="Genomic_DNA"/>
</dbReference>
<keyword evidence="1" id="KW-0472">Membrane</keyword>
<feature type="transmembrane region" description="Helical" evidence="1">
    <location>
        <begin position="12"/>
        <end position="32"/>
    </location>
</feature>
<feature type="transmembrane region" description="Helical" evidence="1">
    <location>
        <begin position="114"/>
        <end position="134"/>
    </location>
</feature>
<keyword evidence="1" id="KW-0812">Transmembrane</keyword>
<feature type="domain" description="GGDEF" evidence="3">
    <location>
        <begin position="317"/>
        <end position="449"/>
    </location>
</feature>
<evidence type="ECO:0000313" key="4">
    <source>
        <dbReference type="EMBL" id="MFK2826936.1"/>
    </source>
</evidence>
<accession>A0ABW8IBQ5</accession>
<dbReference type="InterPro" id="IPR001633">
    <property type="entry name" value="EAL_dom"/>
</dbReference>
<comment type="caution">
    <text evidence="4">The sequence shown here is derived from an EMBL/GenBank/DDBJ whole genome shotgun (WGS) entry which is preliminary data.</text>
</comment>
<dbReference type="SUPFAM" id="SSF55073">
    <property type="entry name" value="Nucleotide cyclase"/>
    <property type="match status" value="1"/>
</dbReference>
<proteinExistence type="predicted"/>
<dbReference type="InterPro" id="IPR000160">
    <property type="entry name" value="GGDEF_dom"/>
</dbReference>
<sequence>MEWQETKNEFWKANRGGMMLPLLFLIPIVMFQDPLFDVFGEQNYVALHLIFEIFIIASSFTIAIQAWMIFPHILSNHRLWLGALFFSVGLLETFHAVTYTGMPFFLMESSPYKATWFYMVSRLMQAGGLLLIVVSAEKQINSQYRWIAYFLAFIHAAVWVTVLFYPAKLLPELVVEGEGTTALKNSLQYAAIALQLFCVLILIKTFKTAKTRNCMMAIASIYLIISDSLFTSYKSVNDLINCIGHLFQLTGFYCLLRALYYTSVEEPFRLLEEARKRLKKSEESLYYIAHHDELTKLPNMRYFTEKLARSLKREPEKSKAVFVLEIDRFHTISESLGHSFGDLVLQSVAARFREDSFKELFVGKMRGEKFAVFLNFMEGEEEAAAICRYIHSRMKEPFQVQHLQLNITLNIGISLYPERGKNENELLRQAQVAMCEARGEVNRYTMYRSSMDQQFLDRLVLEHDLHKAIDKGELYLNYQPQFDLRTGRILSLEALIRWKHPEKGWISPGQFIPIAEETGLIIPIGEWVLKTACRQLKCWHDRGFPPFAIAVNLSARQFFQQNLIDIVKESLKETGLPPRFLELEITESMTMNVSYAAGVLTDLKRIGIRIAVDDFGTGYSSLCYLKDLPIDCLKIDRSFIQQVQTNNHDAALISMIMSITEHLQIEAIAEGIERVEQLRFLWKHHCYHVQGYLFSPPIPPEELEETFYELEERAISYCERLTDECITNK</sequence>
<name>A0ABW8IBQ5_9BACI</name>
<dbReference type="Pfam" id="PF00990">
    <property type="entry name" value="GGDEF"/>
    <property type="match status" value="1"/>
</dbReference>
<dbReference type="Gene3D" id="3.30.70.270">
    <property type="match status" value="1"/>
</dbReference>
<feature type="transmembrane region" description="Helical" evidence="1">
    <location>
        <begin position="186"/>
        <end position="203"/>
    </location>
</feature>
<reference evidence="4 5" key="1">
    <citation type="submission" date="2023-07" db="EMBL/GenBank/DDBJ databases">
        <title>Bacillus lucianemedeirus sp. nov, a new species isolated from an immunobiological production facility.</title>
        <authorList>
            <person name="Costa L.V."/>
            <person name="Miranda R.V.S.L."/>
            <person name="Brandao M.L.L."/>
            <person name="Reis C.M.F."/>
            <person name="Frazao A.M."/>
            <person name="Cruz F.V."/>
            <person name="Baio P.V.P."/>
            <person name="Veras J.F.C."/>
            <person name="Ramos J.N."/>
            <person name="Vieira V."/>
        </authorList>
    </citation>
    <scope>NUCLEOTIDE SEQUENCE [LARGE SCALE GENOMIC DNA]</scope>
    <source>
        <strain evidence="4 5">B190/17</strain>
    </source>
</reference>
<evidence type="ECO:0000256" key="1">
    <source>
        <dbReference type="SAM" id="Phobius"/>
    </source>
</evidence>
<dbReference type="Gene3D" id="3.20.20.450">
    <property type="entry name" value="EAL domain"/>
    <property type="match status" value="1"/>
</dbReference>
<keyword evidence="1" id="KW-1133">Transmembrane helix</keyword>
<organism evidence="4 5">
    <name type="scientific">Bacillus lumedeiriae</name>
    <dbReference type="NCBI Taxonomy" id="3058829"/>
    <lineage>
        <taxon>Bacteria</taxon>
        <taxon>Bacillati</taxon>
        <taxon>Bacillota</taxon>
        <taxon>Bacilli</taxon>
        <taxon>Bacillales</taxon>
        <taxon>Bacillaceae</taxon>
        <taxon>Bacillus</taxon>
    </lineage>
</organism>
<protein>
    <submittedName>
        <fullName evidence="4">EAL domain-containing protein</fullName>
    </submittedName>
</protein>
<gene>
    <name evidence="4" type="ORF">QYG89_14875</name>
</gene>
<dbReference type="Proteomes" id="UP001619911">
    <property type="component" value="Unassembled WGS sequence"/>
</dbReference>
<dbReference type="CDD" id="cd01948">
    <property type="entry name" value="EAL"/>
    <property type="match status" value="1"/>
</dbReference>
<dbReference type="InterPro" id="IPR035919">
    <property type="entry name" value="EAL_sf"/>
</dbReference>
<feature type="transmembrane region" description="Helical" evidence="1">
    <location>
        <begin position="79"/>
        <end position="102"/>
    </location>
</feature>
<evidence type="ECO:0000259" key="2">
    <source>
        <dbReference type="PROSITE" id="PS50883"/>
    </source>
</evidence>
<dbReference type="SMART" id="SM00052">
    <property type="entry name" value="EAL"/>
    <property type="match status" value="1"/>
</dbReference>
<dbReference type="PROSITE" id="PS50883">
    <property type="entry name" value="EAL"/>
    <property type="match status" value="1"/>
</dbReference>
<dbReference type="Pfam" id="PF17159">
    <property type="entry name" value="MASE3"/>
    <property type="match status" value="1"/>
</dbReference>
<dbReference type="PROSITE" id="PS50887">
    <property type="entry name" value="GGDEF"/>
    <property type="match status" value="1"/>
</dbReference>
<dbReference type="NCBIfam" id="TIGR00254">
    <property type="entry name" value="GGDEF"/>
    <property type="match status" value="1"/>
</dbReference>
<dbReference type="Pfam" id="PF00563">
    <property type="entry name" value="EAL"/>
    <property type="match status" value="1"/>
</dbReference>
<dbReference type="SUPFAM" id="SSF141868">
    <property type="entry name" value="EAL domain-like"/>
    <property type="match status" value="1"/>
</dbReference>
<dbReference type="PANTHER" id="PTHR33121:SF70">
    <property type="entry name" value="SIGNALING PROTEIN YKOW"/>
    <property type="match status" value="1"/>
</dbReference>